<dbReference type="Pfam" id="PF13487">
    <property type="entry name" value="HD_5"/>
    <property type="match status" value="1"/>
</dbReference>
<dbReference type="SMART" id="SM00471">
    <property type="entry name" value="HDc"/>
    <property type="match status" value="1"/>
</dbReference>
<dbReference type="InterPro" id="IPR037522">
    <property type="entry name" value="HD_GYP_dom"/>
</dbReference>
<organism evidence="2 3">
    <name type="scientific">Pelosinus propionicus DSM 13327</name>
    <dbReference type="NCBI Taxonomy" id="1123291"/>
    <lineage>
        <taxon>Bacteria</taxon>
        <taxon>Bacillati</taxon>
        <taxon>Bacillota</taxon>
        <taxon>Negativicutes</taxon>
        <taxon>Selenomonadales</taxon>
        <taxon>Sporomusaceae</taxon>
        <taxon>Pelosinus</taxon>
    </lineage>
</organism>
<dbReference type="PROSITE" id="PS51832">
    <property type="entry name" value="HD_GYP"/>
    <property type="match status" value="1"/>
</dbReference>
<dbReference type="RefSeq" id="WP_090937744.1">
    <property type="nucleotide sequence ID" value="NZ_FOTS01000021.1"/>
</dbReference>
<dbReference type="SUPFAM" id="SSF55785">
    <property type="entry name" value="PYP-like sensor domain (PAS domain)"/>
    <property type="match status" value="1"/>
</dbReference>
<feature type="domain" description="HD-GYP" evidence="1">
    <location>
        <begin position="135"/>
        <end position="330"/>
    </location>
</feature>
<keyword evidence="3" id="KW-1185">Reference proteome</keyword>
<dbReference type="InterPro" id="IPR035965">
    <property type="entry name" value="PAS-like_dom_sf"/>
</dbReference>
<dbReference type="EMBL" id="FOTS01000021">
    <property type="protein sequence ID" value="SFL85099.1"/>
    <property type="molecule type" value="Genomic_DNA"/>
</dbReference>
<name>A0A1I4L2P9_9FIRM</name>
<dbReference type="Pfam" id="PF08448">
    <property type="entry name" value="PAS_4"/>
    <property type="match status" value="1"/>
</dbReference>
<reference evidence="3" key="1">
    <citation type="submission" date="2016-10" db="EMBL/GenBank/DDBJ databases">
        <authorList>
            <person name="Varghese N."/>
            <person name="Submissions S."/>
        </authorList>
    </citation>
    <scope>NUCLEOTIDE SEQUENCE [LARGE SCALE GENOMIC DNA]</scope>
    <source>
        <strain evidence="3">DSM 13327</strain>
    </source>
</reference>
<dbReference type="InterPro" id="IPR003607">
    <property type="entry name" value="HD/PDEase_dom"/>
</dbReference>
<gene>
    <name evidence="2" type="ORF">SAMN04490355_102149</name>
</gene>
<sequence>MRKDIAYRIAQAVHMGLFHGVLVIDSEFRSVFLNQALCDMWKVKQQDVLHHSVLDLFCNGKVKKFGGAYQGPLIETMVTGQEISGCEVYLNMPGNKEGKWFLVNTYILRDENGLPEYALGNYIAIDKFKVFENKLNAVNMNIIRAFCKAIGVRDIYTMQHSENVAALLVGLTEYMRLSDSEVTMAYLAGIVHDVGKIGISEEILNKPGRLTEAEYEIVKRHPSKGADILQEVEEFATLAHIVRHHHERYDGKGYPNGLQEKEIPQISRMLTICDAYDAMTSVRCYCSPHSIEEALVEIKKCAGGQFDPELSSIFIDFIRECNYGGGIRLTLQ</sequence>
<dbReference type="Gene3D" id="1.10.3210.10">
    <property type="entry name" value="Hypothetical protein af1432"/>
    <property type="match status" value="1"/>
</dbReference>
<evidence type="ECO:0000313" key="3">
    <source>
        <dbReference type="Proteomes" id="UP000199520"/>
    </source>
</evidence>
<evidence type="ECO:0000259" key="1">
    <source>
        <dbReference type="PROSITE" id="PS51832"/>
    </source>
</evidence>
<dbReference type="OrthoDB" id="9804747at2"/>
<dbReference type="AlphaFoldDB" id="A0A1I4L2P9"/>
<dbReference type="Proteomes" id="UP000199520">
    <property type="component" value="Unassembled WGS sequence"/>
</dbReference>
<dbReference type="STRING" id="1123291.SAMN04490355_102149"/>
<dbReference type="Gene3D" id="3.30.450.20">
    <property type="entry name" value="PAS domain"/>
    <property type="match status" value="1"/>
</dbReference>
<dbReference type="SUPFAM" id="SSF109604">
    <property type="entry name" value="HD-domain/PDEase-like"/>
    <property type="match status" value="1"/>
</dbReference>
<dbReference type="PANTHER" id="PTHR43155">
    <property type="entry name" value="CYCLIC DI-GMP PHOSPHODIESTERASE PA4108-RELATED"/>
    <property type="match status" value="1"/>
</dbReference>
<accession>A0A1I4L2P9</accession>
<dbReference type="InterPro" id="IPR013656">
    <property type="entry name" value="PAS_4"/>
</dbReference>
<dbReference type="CDD" id="cd00077">
    <property type="entry name" value="HDc"/>
    <property type="match status" value="1"/>
</dbReference>
<evidence type="ECO:0000313" key="2">
    <source>
        <dbReference type="EMBL" id="SFL85099.1"/>
    </source>
</evidence>
<proteinExistence type="predicted"/>
<protein>
    <submittedName>
        <fullName evidence="2">PAS fold-containing protein</fullName>
    </submittedName>
</protein>